<organism evidence="5 6">
    <name type="scientific">Octopus sinensis</name>
    <name type="common">East Asian common octopus</name>
    <dbReference type="NCBI Taxonomy" id="2607531"/>
    <lineage>
        <taxon>Eukaryota</taxon>
        <taxon>Metazoa</taxon>
        <taxon>Spiralia</taxon>
        <taxon>Lophotrochozoa</taxon>
        <taxon>Mollusca</taxon>
        <taxon>Cephalopoda</taxon>
        <taxon>Coleoidea</taxon>
        <taxon>Octopodiformes</taxon>
        <taxon>Octopoda</taxon>
        <taxon>Incirrata</taxon>
        <taxon>Octopodidae</taxon>
        <taxon>Octopus</taxon>
    </lineage>
</organism>
<name>A0A6P7SLQ7_9MOLL</name>
<dbReference type="PANTHER" id="PTHR46345">
    <property type="entry name" value="INVERTED FORMIN-2"/>
    <property type="match status" value="1"/>
</dbReference>
<dbReference type="Gene3D" id="1.20.58.2220">
    <property type="entry name" value="Formin, FH2 domain"/>
    <property type="match status" value="1"/>
</dbReference>
<feature type="domain" description="FH2" evidence="4">
    <location>
        <begin position="614"/>
        <end position="1005"/>
    </location>
</feature>
<evidence type="ECO:0000259" key="3">
    <source>
        <dbReference type="PROSITE" id="PS51232"/>
    </source>
</evidence>
<dbReference type="InterPro" id="IPR015425">
    <property type="entry name" value="FH2_Formin"/>
</dbReference>
<dbReference type="InterPro" id="IPR016024">
    <property type="entry name" value="ARM-type_fold"/>
</dbReference>
<dbReference type="InterPro" id="IPR011989">
    <property type="entry name" value="ARM-like"/>
</dbReference>
<dbReference type="GO" id="GO:0031267">
    <property type="term" value="F:small GTPase binding"/>
    <property type="evidence" value="ECO:0007669"/>
    <property type="project" value="InterPro"/>
</dbReference>
<feature type="region of interest" description="Disordered" evidence="2">
    <location>
        <begin position="578"/>
        <end position="604"/>
    </location>
</feature>
<dbReference type="Proteomes" id="UP000515154">
    <property type="component" value="Linkage group LG7"/>
</dbReference>
<evidence type="ECO:0000256" key="1">
    <source>
        <dbReference type="SAM" id="Coils"/>
    </source>
</evidence>
<dbReference type="AlphaFoldDB" id="A0A6P7SLQ7"/>
<dbReference type="SUPFAM" id="SSF101447">
    <property type="entry name" value="Formin homology 2 domain (FH2 domain)"/>
    <property type="match status" value="1"/>
</dbReference>
<feature type="compositionally biased region" description="Pro residues" evidence="2">
    <location>
        <begin position="476"/>
        <end position="533"/>
    </location>
</feature>
<dbReference type="SUPFAM" id="SSF48371">
    <property type="entry name" value="ARM repeat"/>
    <property type="match status" value="1"/>
</dbReference>
<dbReference type="GO" id="GO:0003779">
    <property type="term" value="F:actin binding"/>
    <property type="evidence" value="ECO:0007669"/>
    <property type="project" value="InterPro"/>
</dbReference>
<feature type="compositionally biased region" description="Pro residues" evidence="2">
    <location>
        <begin position="582"/>
        <end position="595"/>
    </location>
</feature>
<evidence type="ECO:0000313" key="6">
    <source>
        <dbReference type="RefSeq" id="XP_029639224.1"/>
    </source>
</evidence>
<dbReference type="SMART" id="SM00498">
    <property type="entry name" value="FH2"/>
    <property type="match status" value="1"/>
</dbReference>
<dbReference type="PANTHER" id="PTHR46345:SF8">
    <property type="entry name" value="FORMIN 3, ISOFORM B"/>
    <property type="match status" value="1"/>
</dbReference>
<feature type="compositionally biased region" description="Pro residues" evidence="2">
    <location>
        <begin position="453"/>
        <end position="467"/>
    </location>
</feature>
<dbReference type="PROSITE" id="PS51444">
    <property type="entry name" value="FH2"/>
    <property type="match status" value="1"/>
</dbReference>
<keyword evidence="1" id="KW-0175">Coiled coil</keyword>
<feature type="domain" description="GBD/FH3" evidence="3">
    <location>
        <begin position="1"/>
        <end position="367"/>
    </location>
</feature>
<dbReference type="InterPro" id="IPR010472">
    <property type="entry name" value="FH3_dom"/>
</dbReference>
<dbReference type="PROSITE" id="PS51232">
    <property type="entry name" value="GBD_FH3"/>
    <property type="match status" value="1"/>
</dbReference>
<feature type="compositionally biased region" description="Polar residues" evidence="2">
    <location>
        <begin position="402"/>
        <end position="446"/>
    </location>
</feature>
<dbReference type="Pfam" id="PF06371">
    <property type="entry name" value="Drf_GBD"/>
    <property type="match status" value="1"/>
</dbReference>
<feature type="compositionally biased region" description="Basic residues" evidence="2">
    <location>
        <begin position="15"/>
        <end position="26"/>
    </location>
</feature>
<dbReference type="SMART" id="SM01139">
    <property type="entry name" value="Drf_FH3"/>
    <property type="match status" value="1"/>
</dbReference>
<feature type="compositionally biased region" description="Pro residues" evidence="2">
    <location>
        <begin position="540"/>
        <end position="557"/>
    </location>
</feature>
<dbReference type="Pfam" id="PF02181">
    <property type="entry name" value="FH2"/>
    <property type="match status" value="1"/>
</dbReference>
<dbReference type="InterPro" id="IPR042201">
    <property type="entry name" value="FH2_Formin_sf"/>
</dbReference>
<feature type="coiled-coil region" evidence="1">
    <location>
        <begin position="892"/>
        <end position="948"/>
    </location>
</feature>
<evidence type="ECO:0000259" key="4">
    <source>
        <dbReference type="PROSITE" id="PS51444"/>
    </source>
</evidence>
<dbReference type="InterPro" id="IPR014768">
    <property type="entry name" value="GBD/FH3_dom"/>
</dbReference>
<evidence type="ECO:0000256" key="2">
    <source>
        <dbReference type="SAM" id="MobiDB-lite"/>
    </source>
</evidence>
<dbReference type="GO" id="GO:0030036">
    <property type="term" value="P:actin cytoskeleton organization"/>
    <property type="evidence" value="ECO:0007669"/>
    <property type="project" value="InterPro"/>
</dbReference>
<sequence length="1056" mass="118909">MSEEAVVMRPGKASRFAKRKKDRSKRARSDGFVLGQAICPGSDDEDVAGDGTGDEHYKKREESDATEFLWWIRNPTVQNLGKLCRAIKCSDLDWMKEFLEFDGLGLLFQCLRNLTEVHSPHLSDMVLRMECIMCIREVANSQIGLNCLLSCKHRRDNIFGRRFAAVLENRNPIVKMQIFELMSALCLYSREGYFLTLDALEKYKTWQKLQYRFSLILNELRHADLATYQVSIMALVNSIIFANENILDRMRIRNEFIALNIEETIAAVCENIDNPDFQIQWDVFKDEMSADQEALEETKDGNVNVNNPQELFTAIFNRVRETPLSAAFVSILQSLFQINASMSQSENIWNMLEREVRFISSEGSSSSSFCSSRRSSSISVVTTASSLISAMTTHSEEKGVQTEFSDNSTNRAGDNQISENTEQKSPLITDPNKSPSQTPLPSTLTKGSKDRPVMPPPPPPPPPPLPPSLRLTTSVIPPPPPLPPSSSVPPPPPPLPPSSSVPPPPPLPPSSSVPPPPPPPLPPSSSVPPPPPMRGMGSPAIPPPPPTAPPPPPPPPGLKIGIANLQNALVRPDIKISVAAPPMSPPPPPPPPPAPGGFNPGQAILHSPQQIFPEIAIPEPDCKLRPFSWNKVIPTNISDTSVWNDVLRLNDPVNMKYQYLQELFAQKEGSQAQQKEKSPIRSSVTSEITLIDPKKSMNLNIFLKQFRRSNKEIVDLIRKADSRTFGVEKLKGLIKLLPQPDEIDLISNFDGNVDKLGNAEKFFQLLIQLPDFRCRLEAMLLVGDFSSQLALIRPNIQLLLQICTKLTNNVALKKFLRYVLQAGNFLNKGTTSGNAVGFRISSLNKLVMTRSNVARISLLHYIVEECEKEDKTTLRFVDDLLEPLQKSTRFNLENIKSEFKQLKNNVIRVRNQLNKAEAEISQQFEDFVEDAECDLEEVEKSIERLDKCSRYVARHFCENERTFNLAEFLEVFREFCVKVKNCQQENVNRVEQAKKMEQRLQNQPQLAERRKVFLPKQEDRKIVDNLVCEIRRGKVLRRLSMRNKSQLYSSKNEISV</sequence>
<feature type="region of interest" description="Disordered" evidence="2">
    <location>
        <begin position="1"/>
        <end position="57"/>
    </location>
</feature>
<dbReference type="Gene3D" id="1.25.10.10">
    <property type="entry name" value="Leucine-rich Repeat Variant"/>
    <property type="match status" value="1"/>
</dbReference>
<accession>A0A6P7SLQ7</accession>
<dbReference type="SMART" id="SM01140">
    <property type="entry name" value="Drf_GBD"/>
    <property type="match status" value="1"/>
</dbReference>
<gene>
    <name evidence="6" type="primary">LOC115214240</name>
</gene>
<dbReference type="KEGG" id="osn:115214240"/>
<protein>
    <submittedName>
        <fullName evidence="6">Inverted formin-2-like</fullName>
    </submittedName>
</protein>
<reference evidence="6" key="1">
    <citation type="submission" date="2025-08" db="UniProtKB">
        <authorList>
            <consortium name="RefSeq"/>
        </authorList>
    </citation>
    <scope>IDENTIFICATION</scope>
</reference>
<keyword evidence="5" id="KW-1185">Reference proteome</keyword>
<dbReference type="InterPro" id="IPR010473">
    <property type="entry name" value="GTPase-bd"/>
</dbReference>
<feature type="region of interest" description="Disordered" evidence="2">
    <location>
        <begin position="392"/>
        <end position="561"/>
    </location>
</feature>
<proteinExistence type="predicted"/>
<dbReference type="PRINTS" id="PR01217">
    <property type="entry name" value="PRICHEXTENSN"/>
</dbReference>
<dbReference type="RefSeq" id="XP_029639224.1">
    <property type="nucleotide sequence ID" value="XM_029783364.2"/>
</dbReference>
<dbReference type="Gene3D" id="1.10.238.150">
    <property type="entry name" value="Formin, FH3 diaphanous domain"/>
    <property type="match status" value="1"/>
</dbReference>
<evidence type="ECO:0000313" key="5">
    <source>
        <dbReference type="Proteomes" id="UP000515154"/>
    </source>
</evidence>
<dbReference type="Pfam" id="PF06367">
    <property type="entry name" value="Drf_FH3"/>
    <property type="match status" value="1"/>
</dbReference>